<feature type="transmembrane region" description="Helical" evidence="7">
    <location>
        <begin position="400"/>
        <end position="426"/>
    </location>
</feature>
<feature type="transmembrane region" description="Helical" evidence="7">
    <location>
        <begin position="521"/>
        <end position="541"/>
    </location>
</feature>
<dbReference type="InterPro" id="IPR011701">
    <property type="entry name" value="MFS"/>
</dbReference>
<evidence type="ECO:0000256" key="4">
    <source>
        <dbReference type="ARBA" id="ARBA00022989"/>
    </source>
</evidence>
<dbReference type="Proteomes" id="UP001195963">
    <property type="component" value="Unassembled WGS sequence"/>
</dbReference>
<feature type="transmembrane region" description="Helical" evidence="7">
    <location>
        <begin position="293"/>
        <end position="312"/>
    </location>
</feature>
<accession>A0ABS7E6X0</accession>
<evidence type="ECO:0000256" key="1">
    <source>
        <dbReference type="ARBA" id="ARBA00004141"/>
    </source>
</evidence>
<comment type="caution">
    <text evidence="8">The sequence shown here is derived from an EMBL/GenBank/DDBJ whole genome shotgun (WGS) entry which is preliminary data.</text>
</comment>
<keyword evidence="9" id="KW-1185">Reference proteome</keyword>
<feature type="transmembrane region" description="Helical" evidence="7">
    <location>
        <begin position="488"/>
        <end position="515"/>
    </location>
</feature>
<feature type="transmembrane region" description="Helical" evidence="7">
    <location>
        <begin position="357"/>
        <end position="380"/>
    </location>
</feature>
<dbReference type="InterPro" id="IPR036259">
    <property type="entry name" value="MFS_trans_sf"/>
</dbReference>
<keyword evidence="2" id="KW-0813">Transport</keyword>
<evidence type="ECO:0000256" key="6">
    <source>
        <dbReference type="SAM" id="MobiDB-lite"/>
    </source>
</evidence>
<feature type="transmembrane region" description="Helical" evidence="7">
    <location>
        <begin position="433"/>
        <end position="449"/>
    </location>
</feature>
<feature type="transmembrane region" description="Helical" evidence="7">
    <location>
        <begin position="112"/>
        <end position="128"/>
    </location>
</feature>
<evidence type="ECO:0000313" key="8">
    <source>
        <dbReference type="EMBL" id="MBW8184752.1"/>
    </source>
</evidence>
<feature type="transmembrane region" description="Helical" evidence="7">
    <location>
        <begin position="134"/>
        <end position="152"/>
    </location>
</feature>
<comment type="subcellular location">
    <subcellularLocation>
        <location evidence="1">Membrane</location>
        <topology evidence="1">Multi-pass membrane protein</topology>
    </subcellularLocation>
</comment>
<reference evidence="8 9" key="1">
    <citation type="submission" date="2021-07" db="EMBL/GenBank/DDBJ databases">
        <title>Shewanella sp. nov, isolated from SCS.</title>
        <authorList>
            <person name="Cao W.R."/>
        </authorList>
    </citation>
    <scope>NUCLEOTIDE SEQUENCE [LARGE SCALE GENOMIC DNA]</scope>
    <source>
        <strain evidence="8 9">NR704-98</strain>
    </source>
</reference>
<evidence type="ECO:0000256" key="2">
    <source>
        <dbReference type="ARBA" id="ARBA00022448"/>
    </source>
</evidence>
<evidence type="ECO:0000313" key="9">
    <source>
        <dbReference type="Proteomes" id="UP001195963"/>
    </source>
</evidence>
<feature type="transmembrane region" description="Helical" evidence="7">
    <location>
        <begin position="455"/>
        <end position="476"/>
    </location>
</feature>
<organism evidence="8 9">
    <name type="scientific">Shewanella nanhaiensis</name>
    <dbReference type="NCBI Taxonomy" id="2864872"/>
    <lineage>
        <taxon>Bacteria</taxon>
        <taxon>Pseudomonadati</taxon>
        <taxon>Pseudomonadota</taxon>
        <taxon>Gammaproteobacteria</taxon>
        <taxon>Alteromonadales</taxon>
        <taxon>Shewanellaceae</taxon>
        <taxon>Shewanella</taxon>
    </lineage>
</organism>
<feature type="transmembrane region" description="Helical" evidence="7">
    <location>
        <begin position="79"/>
        <end position="100"/>
    </location>
</feature>
<evidence type="ECO:0000256" key="5">
    <source>
        <dbReference type="ARBA" id="ARBA00023136"/>
    </source>
</evidence>
<dbReference type="EMBL" id="JAHZST010000009">
    <property type="protein sequence ID" value="MBW8184752.1"/>
    <property type="molecule type" value="Genomic_DNA"/>
</dbReference>
<feature type="transmembrane region" description="Helical" evidence="7">
    <location>
        <begin position="214"/>
        <end position="232"/>
    </location>
</feature>
<gene>
    <name evidence="8" type="ORF">K0625_13840</name>
</gene>
<protein>
    <submittedName>
        <fullName evidence="8">MFS transporter</fullName>
    </submittedName>
</protein>
<keyword evidence="5 7" id="KW-0472">Membrane</keyword>
<evidence type="ECO:0000256" key="3">
    <source>
        <dbReference type="ARBA" id="ARBA00022692"/>
    </source>
</evidence>
<name>A0ABS7E6X0_9GAMM</name>
<feature type="transmembrane region" description="Helical" evidence="7">
    <location>
        <begin position="38"/>
        <end position="59"/>
    </location>
</feature>
<dbReference type="PANTHER" id="PTHR19432:SF35">
    <property type="entry name" value="SOLUTE CARRIER FAMILY 45 MEMBER 3 ISOFORM X1"/>
    <property type="match status" value="1"/>
</dbReference>
<feature type="region of interest" description="Disordered" evidence="6">
    <location>
        <begin position="1"/>
        <end position="20"/>
    </location>
</feature>
<dbReference type="PANTHER" id="PTHR19432">
    <property type="entry name" value="SUGAR TRANSPORTER"/>
    <property type="match status" value="1"/>
</dbReference>
<feature type="transmembrane region" description="Helical" evidence="7">
    <location>
        <begin position="266"/>
        <end position="287"/>
    </location>
</feature>
<keyword evidence="3 7" id="KW-0812">Transmembrane</keyword>
<dbReference type="SUPFAM" id="SSF103473">
    <property type="entry name" value="MFS general substrate transporter"/>
    <property type="match status" value="1"/>
</dbReference>
<dbReference type="RefSeq" id="WP_220110234.1">
    <property type="nucleotide sequence ID" value="NZ_JAHZST010000009.1"/>
</dbReference>
<evidence type="ECO:0000256" key="7">
    <source>
        <dbReference type="SAM" id="Phobius"/>
    </source>
</evidence>
<feature type="compositionally biased region" description="Polar residues" evidence="6">
    <location>
        <begin position="1"/>
        <end position="14"/>
    </location>
</feature>
<keyword evidence="4 7" id="KW-1133">Transmembrane helix</keyword>
<dbReference type="Pfam" id="PF07690">
    <property type="entry name" value="MFS_1"/>
    <property type="match status" value="1"/>
</dbReference>
<proteinExistence type="predicted"/>
<sequence length="551" mass="61101">MSENSSLANTAQQSEQHEQIKTLQSNGSNLANRQKPELSFWQIFNMCFGFLGIQFGFALQNANVSRIFQTLGASIDEIPILWIAAPLTGLLVQPIIGYMSDNTWGKLGRRRPYFLIGAVLTTLAIVIMPHSPTLWIAAGMLWIMDASINIAMEPFRAFVGDNLPNRQRTLGFAMQSFFIGVGAVIASALPYILTNLFDVPNTAPAGEIADSVRYAFYFGGAVLFIAVLWTVISTKEYSPEELKAFEQYSSESLKTDKPHTRTEQHYRFASIIWTATGLILTLIIWIQALDKQLLILSLGVFSFGPLQLYCAVKLKRLSQQNNQLNNQQDKKQTRAQLGMVFSLVDDLFNMPKAMHQLALVQFFSWFALFSMWIYTTAAVTDYHYDTQDVLSKAYNDGADWVGILFASYNGFSALAAILIPFLVIALGLKKAHMLNLFCGGFGLISFYFIKDPNLLWLPMIGVGIAWASILSIPYALLSNMLPAGKMGVYMGIFNFFIVIPQLLAASVLGVILNLVFEGQPIFALIIAGSLMMIAGVSVLFVKTPATEITVK</sequence>
<dbReference type="Gene3D" id="1.20.1250.20">
    <property type="entry name" value="MFS general substrate transporter like domains"/>
    <property type="match status" value="2"/>
</dbReference>
<feature type="transmembrane region" description="Helical" evidence="7">
    <location>
        <begin position="172"/>
        <end position="194"/>
    </location>
</feature>